<proteinExistence type="predicted"/>
<accession>A0A848NA55</accession>
<dbReference type="AlphaFoldDB" id="A0A848NA55"/>
<evidence type="ECO:0000313" key="1">
    <source>
        <dbReference type="EMBL" id="NMR35331.1"/>
    </source>
</evidence>
<comment type="caution">
    <text evidence="1">The sequence shown here is derived from an EMBL/GenBank/DDBJ whole genome shotgun (WGS) entry which is preliminary data.</text>
</comment>
<protein>
    <recommendedName>
        <fullName evidence="3">Swt1-like HEPN domain-containing protein</fullName>
    </recommendedName>
</protein>
<dbReference type="RefSeq" id="WP_169321937.1">
    <property type="nucleotide sequence ID" value="NZ_JABCJF010000007.1"/>
</dbReference>
<gene>
    <name evidence="1" type="ORF">HIO71_14180</name>
</gene>
<evidence type="ECO:0008006" key="3">
    <source>
        <dbReference type="Google" id="ProtNLM"/>
    </source>
</evidence>
<name>A0A848NA55_9FLAO</name>
<evidence type="ECO:0000313" key="2">
    <source>
        <dbReference type="Proteomes" id="UP000548067"/>
    </source>
</evidence>
<reference evidence="1 2" key="1">
    <citation type="submission" date="2020-04" db="EMBL/GenBank/DDBJ databases">
        <title>Genome analysis and antimicrobial resistance characteristics of Chryseobacterium aquaticum isolated from farmed salmonids.</title>
        <authorList>
            <person name="Saticioglu I.B."/>
            <person name="Duman M."/>
            <person name="Altun S."/>
        </authorList>
    </citation>
    <scope>NUCLEOTIDE SEQUENCE [LARGE SCALE GENOMIC DNA]</scope>
    <source>
        <strain evidence="1 2">C-174</strain>
    </source>
</reference>
<dbReference type="Proteomes" id="UP000548067">
    <property type="component" value="Unassembled WGS sequence"/>
</dbReference>
<dbReference type="EMBL" id="JABCJF010000007">
    <property type="protein sequence ID" value="NMR35331.1"/>
    <property type="molecule type" value="Genomic_DNA"/>
</dbReference>
<sequence>MITIQNLTQIVNGSLKIIHILNPDCKQIDVKNVSLINVDTLCCDFYPIAKNSYDIKLEMSAIVGCINGLFRNSNHENVDLRNYVIRAFDKDDNELLYALSTKSTAELVGTGKSIEWFANTLFQENTEDYRLLQAKKIISEIENGLRAIVKIKLRDKFGEDWWEVSLNNKIGKTVKDLYFNQFEVECTDGDVLIDYTYTLQLKKIILNYFIFFKSYFKSINLFEALMDKLNKIRREEAHNRSISQLELKELEGLHESLLSVLLIDLKSFQSAFLTENWRLKIKKIMLERHYKSVYSEQEIVNELDLEQKFFKIKENIIVRISYLNDIVLKLKSVIVPVYKKSIHQELLFCYEMRLELDQSLLLETLSFNKQRMDEISIEIISHEQRMDEFSKKFIHSEN</sequence>
<organism evidence="1 2">
    <name type="scientific">Chryseobacterium aquaticum</name>
    <dbReference type="NCBI Taxonomy" id="452084"/>
    <lineage>
        <taxon>Bacteria</taxon>
        <taxon>Pseudomonadati</taxon>
        <taxon>Bacteroidota</taxon>
        <taxon>Flavobacteriia</taxon>
        <taxon>Flavobacteriales</taxon>
        <taxon>Weeksellaceae</taxon>
        <taxon>Chryseobacterium group</taxon>
        <taxon>Chryseobacterium</taxon>
    </lineage>
</organism>